<dbReference type="EMBL" id="JBHTHX010000619">
    <property type="protein sequence ID" value="MFD0886471.1"/>
    <property type="molecule type" value="Genomic_DNA"/>
</dbReference>
<organism evidence="1 2">
    <name type="scientific">Streptosporangium algeriense</name>
    <dbReference type="NCBI Taxonomy" id="1682748"/>
    <lineage>
        <taxon>Bacteria</taxon>
        <taxon>Bacillati</taxon>
        <taxon>Actinomycetota</taxon>
        <taxon>Actinomycetes</taxon>
        <taxon>Streptosporangiales</taxon>
        <taxon>Streptosporangiaceae</taxon>
        <taxon>Streptosporangium</taxon>
    </lineage>
</organism>
<dbReference type="EC" id="3.5.-.-" evidence="1"/>
<dbReference type="GO" id="GO:0016787">
    <property type="term" value="F:hydrolase activity"/>
    <property type="evidence" value="ECO:0007669"/>
    <property type="project" value="UniProtKB-KW"/>
</dbReference>
<protein>
    <submittedName>
        <fullName evidence="1">SIS domain-containing protein</fullName>
        <ecNumber evidence="1">3.5.-.-</ecNumber>
    </submittedName>
</protein>
<gene>
    <name evidence="1" type="ORF">ACFQ08_18155</name>
</gene>
<keyword evidence="2" id="KW-1185">Reference proteome</keyword>
<dbReference type="Proteomes" id="UP001597024">
    <property type="component" value="Unassembled WGS sequence"/>
</dbReference>
<proteinExistence type="predicted"/>
<dbReference type="InterPro" id="IPR046348">
    <property type="entry name" value="SIS_dom_sf"/>
</dbReference>
<evidence type="ECO:0000313" key="1">
    <source>
        <dbReference type="EMBL" id="MFD0886471.1"/>
    </source>
</evidence>
<accession>A0ABW3DTU0</accession>
<evidence type="ECO:0000313" key="2">
    <source>
        <dbReference type="Proteomes" id="UP001597024"/>
    </source>
</evidence>
<feature type="non-terminal residue" evidence="1">
    <location>
        <position position="97"/>
    </location>
</feature>
<keyword evidence="1" id="KW-0378">Hydrolase</keyword>
<dbReference type="SUPFAM" id="SSF53697">
    <property type="entry name" value="SIS domain"/>
    <property type="match status" value="1"/>
</dbReference>
<dbReference type="Gene3D" id="3.40.50.10490">
    <property type="entry name" value="Glucose-6-phosphate isomerase like protein, domain 1"/>
    <property type="match status" value="1"/>
</dbReference>
<reference evidence="2" key="1">
    <citation type="journal article" date="2019" name="Int. J. Syst. Evol. Microbiol.">
        <title>The Global Catalogue of Microorganisms (GCM) 10K type strain sequencing project: providing services to taxonomists for standard genome sequencing and annotation.</title>
        <authorList>
            <consortium name="The Broad Institute Genomics Platform"/>
            <consortium name="The Broad Institute Genome Sequencing Center for Infectious Disease"/>
            <person name="Wu L."/>
            <person name="Ma J."/>
        </authorList>
    </citation>
    <scope>NUCLEOTIDE SEQUENCE [LARGE SCALE GENOMIC DNA]</scope>
    <source>
        <strain evidence="2">CCUG 62974</strain>
    </source>
</reference>
<comment type="caution">
    <text evidence="1">The sequence shown here is derived from an EMBL/GenBank/DDBJ whole genome shotgun (WGS) entry which is preliminary data.</text>
</comment>
<sequence>MTTHTEAEIASQPDCWRRAVTETPRDALPRPGERVAVIGCGTSWFVAQAYAVLREQAGQGETDAFAASEFPAGRPYDRVLALTRSGTTTEVLDALAV</sequence>
<name>A0ABW3DTU0_9ACTN</name>